<dbReference type="AlphaFoldDB" id="A0A926V9X6"/>
<dbReference type="PANTHER" id="PTHR44757:SF2">
    <property type="entry name" value="BIOFILM ARCHITECTURE MAINTENANCE PROTEIN MBAA"/>
    <property type="match status" value="1"/>
</dbReference>
<dbReference type="InterPro" id="IPR029787">
    <property type="entry name" value="Nucleotide_cyclase"/>
</dbReference>
<dbReference type="SMART" id="SM00052">
    <property type="entry name" value="EAL"/>
    <property type="match status" value="1"/>
</dbReference>
<comment type="caution">
    <text evidence="4">The sequence shown here is derived from an EMBL/GenBank/DDBJ whole genome shotgun (WGS) entry which is preliminary data.</text>
</comment>
<gene>
    <name evidence="4" type="ORF">H6G03_02470</name>
</gene>
<dbReference type="PANTHER" id="PTHR44757">
    <property type="entry name" value="DIGUANYLATE CYCLASE DGCP"/>
    <property type="match status" value="1"/>
</dbReference>
<keyword evidence="1" id="KW-0812">Transmembrane</keyword>
<evidence type="ECO:0000313" key="5">
    <source>
        <dbReference type="Proteomes" id="UP000641646"/>
    </source>
</evidence>
<feature type="transmembrane region" description="Helical" evidence="1">
    <location>
        <begin position="27"/>
        <end position="48"/>
    </location>
</feature>
<feature type="domain" description="GGDEF" evidence="3">
    <location>
        <begin position="165"/>
        <end position="298"/>
    </location>
</feature>
<dbReference type="CDD" id="cd01948">
    <property type="entry name" value="EAL"/>
    <property type="match status" value="1"/>
</dbReference>
<sequence>MKKTDRELSLYVFISKFPRPKSYEGKIMCVAFLGTHVPLLALLGYFLASNSFSLAASLRVLVIALAATLIGTVVTLYVLHKLLAPIILTYLAQRAYINQKKLPDLPTKYTDEAGILMADTVQTIKKLDEVIEHLTNYDAVTSLANRVLFGDRLQQALLRNQERNRLLAVMALKLNNFREINNGLGSDAADRLLRVIAQRLSVTISTHDILCRIGSDEFAIALTELTASEDAVEFCRSLLDRLASPINLFGDRVNAVVSIGIAIYPFDGNTVDRLLQSANTAVDEAYRQMPNNYQFYSANMNSQLQERLALESKLRYALQRNELVLYYQPRVDTTTGKIVSVEALLRWQNPELGLVSPAKFIPIAEANGSIVPIGEWVIRTACTQNRLWQESLSQSLRVAVNLSARQLAQLNLVERIASILNETQLNPAYLELEVTESLMMENLEQSIRVLEELRELGVKLALDDFGTGYSSLNYLRRFPIHTLKIDRSFVRDVVSNSHDGAVTNAIITLAKSLDLNITAEGVETQEQCEYVKAQGCHEIQGYYFSPPIPTLAMTALLKKSEKVTNYEDIRNLISS</sequence>
<organism evidence="4 5">
    <name type="scientific">Aerosakkonema funiforme FACHB-1375</name>
    <dbReference type="NCBI Taxonomy" id="2949571"/>
    <lineage>
        <taxon>Bacteria</taxon>
        <taxon>Bacillati</taxon>
        <taxon>Cyanobacteriota</taxon>
        <taxon>Cyanophyceae</taxon>
        <taxon>Oscillatoriophycideae</taxon>
        <taxon>Aerosakkonematales</taxon>
        <taxon>Aerosakkonemataceae</taxon>
        <taxon>Aerosakkonema</taxon>
    </lineage>
</organism>
<evidence type="ECO:0000259" key="2">
    <source>
        <dbReference type="PROSITE" id="PS50883"/>
    </source>
</evidence>
<keyword evidence="5" id="KW-1185">Reference proteome</keyword>
<dbReference type="Gene3D" id="3.20.20.450">
    <property type="entry name" value="EAL domain"/>
    <property type="match status" value="1"/>
</dbReference>
<dbReference type="PROSITE" id="PS50883">
    <property type="entry name" value="EAL"/>
    <property type="match status" value="1"/>
</dbReference>
<dbReference type="InterPro" id="IPR035919">
    <property type="entry name" value="EAL_sf"/>
</dbReference>
<dbReference type="EMBL" id="JACJPW010000004">
    <property type="protein sequence ID" value="MBD2179986.1"/>
    <property type="molecule type" value="Genomic_DNA"/>
</dbReference>
<evidence type="ECO:0000256" key="1">
    <source>
        <dbReference type="SAM" id="Phobius"/>
    </source>
</evidence>
<keyword evidence="1" id="KW-1133">Transmembrane helix</keyword>
<dbReference type="FunFam" id="3.20.20.450:FF:000001">
    <property type="entry name" value="Cyclic di-GMP phosphodiesterase yahA"/>
    <property type="match status" value="1"/>
</dbReference>
<dbReference type="Proteomes" id="UP000641646">
    <property type="component" value="Unassembled WGS sequence"/>
</dbReference>
<dbReference type="InterPro" id="IPR043128">
    <property type="entry name" value="Rev_trsase/Diguanyl_cyclase"/>
</dbReference>
<proteinExistence type="predicted"/>
<dbReference type="PROSITE" id="PS50887">
    <property type="entry name" value="GGDEF"/>
    <property type="match status" value="1"/>
</dbReference>
<dbReference type="InterPro" id="IPR001633">
    <property type="entry name" value="EAL_dom"/>
</dbReference>
<feature type="domain" description="EAL" evidence="2">
    <location>
        <begin position="307"/>
        <end position="561"/>
    </location>
</feature>
<keyword evidence="1" id="KW-0472">Membrane</keyword>
<dbReference type="SUPFAM" id="SSF141868">
    <property type="entry name" value="EAL domain-like"/>
    <property type="match status" value="1"/>
</dbReference>
<feature type="transmembrane region" description="Helical" evidence="1">
    <location>
        <begin position="60"/>
        <end position="79"/>
    </location>
</feature>
<dbReference type="Pfam" id="PF00563">
    <property type="entry name" value="EAL"/>
    <property type="match status" value="1"/>
</dbReference>
<accession>A0A926V9X6</accession>
<dbReference type="InterPro" id="IPR052155">
    <property type="entry name" value="Biofilm_reg_signaling"/>
</dbReference>
<reference evidence="4" key="1">
    <citation type="journal article" date="2015" name="ISME J.">
        <title>Draft Genome Sequence of Streptomyces incarnatus NRRL8089, which Produces the Nucleoside Antibiotic Sinefungin.</title>
        <authorList>
            <person name="Oshima K."/>
            <person name="Hattori M."/>
            <person name="Shimizu H."/>
            <person name="Fukuda K."/>
            <person name="Nemoto M."/>
            <person name="Inagaki K."/>
            <person name="Tamura T."/>
        </authorList>
    </citation>
    <scope>NUCLEOTIDE SEQUENCE</scope>
    <source>
        <strain evidence="4">FACHB-1375</strain>
    </source>
</reference>
<dbReference type="NCBIfam" id="TIGR00254">
    <property type="entry name" value="GGDEF"/>
    <property type="match status" value="1"/>
</dbReference>
<protein>
    <submittedName>
        <fullName evidence="4">EAL domain-containing protein</fullName>
    </submittedName>
</protein>
<evidence type="ECO:0000313" key="4">
    <source>
        <dbReference type="EMBL" id="MBD2179986.1"/>
    </source>
</evidence>
<dbReference type="InterPro" id="IPR000160">
    <property type="entry name" value="GGDEF_dom"/>
</dbReference>
<dbReference type="CDD" id="cd01949">
    <property type="entry name" value="GGDEF"/>
    <property type="match status" value="1"/>
</dbReference>
<dbReference type="Gene3D" id="3.30.70.270">
    <property type="match status" value="1"/>
</dbReference>
<dbReference type="SMART" id="SM00267">
    <property type="entry name" value="GGDEF"/>
    <property type="match status" value="1"/>
</dbReference>
<reference evidence="4" key="2">
    <citation type="submission" date="2020-08" db="EMBL/GenBank/DDBJ databases">
        <authorList>
            <person name="Chen M."/>
            <person name="Teng W."/>
            <person name="Zhao L."/>
            <person name="Hu C."/>
            <person name="Zhou Y."/>
            <person name="Han B."/>
            <person name="Song L."/>
            <person name="Shu W."/>
        </authorList>
    </citation>
    <scope>NUCLEOTIDE SEQUENCE</scope>
    <source>
        <strain evidence="4">FACHB-1375</strain>
    </source>
</reference>
<dbReference type="SUPFAM" id="SSF55073">
    <property type="entry name" value="Nucleotide cyclase"/>
    <property type="match status" value="1"/>
</dbReference>
<dbReference type="Pfam" id="PF00990">
    <property type="entry name" value="GGDEF"/>
    <property type="match status" value="1"/>
</dbReference>
<evidence type="ECO:0000259" key="3">
    <source>
        <dbReference type="PROSITE" id="PS50887"/>
    </source>
</evidence>
<name>A0A926V9X6_9CYAN</name>